<keyword evidence="2" id="KW-0408">Iron</keyword>
<evidence type="ECO:0000313" key="4">
    <source>
        <dbReference type="Proteomes" id="UP000199529"/>
    </source>
</evidence>
<gene>
    <name evidence="3" type="ORF">SAMN05216215_1010136</name>
</gene>
<dbReference type="GO" id="GO:0008395">
    <property type="term" value="F:steroid hydroxylase activity"/>
    <property type="evidence" value="ECO:0007669"/>
    <property type="project" value="TreeGrafter"/>
</dbReference>
<comment type="similarity">
    <text evidence="1 2">Belongs to the cytochrome P450 family.</text>
</comment>
<dbReference type="GO" id="GO:0006707">
    <property type="term" value="P:cholesterol catabolic process"/>
    <property type="evidence" value="ECO:0007669"/>
    <property type="project" value="TreeGrafter"/>
</dbReference>
<dbReference type="InterPro" id="IPR002397">
    <property type="entry name" value="Cyt_P450_B"/>
</dbReference>
<proteinExistence type="inferred from homology"/>
<dbReference type="PROSITE" id="PS00086">
    <property type="entry name" value="CYTOCHROME_P450"/>
    <property type="match status" value="1"/>
</dbReference>
<dbReference type="InterPro" id="IPR017972">
    <property type="entry name" value="Cyt_P450_CS"/>
</dbReference>
<dbReference type="GO" id="GO:0020037">
    <property type="term" value="F:heme binding"/>
    <property type="evidence" value="ECO:0007669"/>
    <property type="project" value="InterPro"/>
</dbReference>
<dbReference type="PRINTS" id="PR00359">
    <property type="entry name" value="BP450"/>
</dbReference>
<accession>A0A1H3BBI3</accession>
<dbReference type="GO" id="GO:0036199">
    <property type="term" value="F:cholest-4-en-3-one 26-monooxygenase activity"/>
    <property type="evidence" value="ECO:0007669"/>
    <property type="project" value="TreeGrafter"/>
</dbReference>
<dbReference type="AlphaFoldDB" id="A0A1H3BBI3"/>
<dbReference type="InterPro" id="IPR001128">
    <property type="entry name" value="Cyt_P450"/>
</dbReference>
<dbReference type="Pfam" id="PF00067">
    <property type="entry name" value="p450"/>
    <property type="match status" value="1"/>
</dbReference>
<name>A0A1H3BBI3_9PSEU</name>
<dbReference type="RefSeq" id="WP_093265448.1">
    <property type="nucleotide sequence ID" value="NZ_FNOK01000010.1"/>
</dbReference>
<keyword evidence="4" id="KW-1185">Reference proteome</keyword>
<dbReference type="InterPro" id="IPR036396">
    <property type="entry name" value="Cyt_P450_sf"/>
</dbReference>
<keyword evidence="2" id="KW-0560">Oxidoreductase</keyword>
<dbReference type="EMBL" id="FNOK01000010">
    <property type="protein sequence ID" value="SDX39317.1"/>
    <property type="molecule type" value="Genomic_DNA"/>
</dbReference>
<dbReference type="PANTHER" id="PTHR46696:SF4">
    <property type="entry name" value="BIOTIN BIOSYNTHESIS CYTOCHROME P450"/>
    <property type="match status" value="1"/>
</dbReference>
<keyword evidence="2" id="KW-0479">Metal-binding</keyword>
<sequence length="420" mass="46404">MRHSHPTDPHAIDLDAVDLRDPALYRNGDPHAVWHAMRHRDPVRWQPIGQGSGFWSVTRYHDIVAVLRDHATFTSEGGTLLTLLGQPDPASRQQLSATDPPRHTEMRAPLQRLLVGRTADRHRERVRAEARRLLAPALGGEPFDIAVAVHRLPVVMFGTLMDLPSADWPRLTELAEMAVAPDDPVHQLSSGAAATQHRAHRELFAYFQDAASRRQKAPGEDLLSTLLTMTVEGAPLGRGAVMANCYLLLIGSTVTVPEVPKAALAELIRSGRYADWAEHPELLESGVEEALRWASPANHVLRYATRPTELRGVPIAEGDAVVVWYGSANRDEEVFDDPYLFDVRRHPNRHLSFGAGPHYCVGFAIARMTLQVLFEEMFAAFEDFQLAGPVEHVASNFVAGITSMPVVGKPRPGHQRGAAR</sequence>
<protein>
    <submittedName>
        <fullName evidence="3">Cytochrome P450</fullName>
    </submittedName>
</protein>
<evidence type="ECO:0000256" key="1">
    <source>
        <dbReference type="ARBA" id="ARBA00010617"/>
    </source>
</evidence>
<dbReference type="Proteomes" id="UP000199529">
    <property type="component" value="Unassembled WGS sequence"/>
</dbReference>
<keyword evidence="2" id="KW-0349">Heme</keyword>
<dbReference type="STRING" id="418495.SAMN05216215_1010136"/>
<evidence type="ECO:0000256" key="2">
    <source>
        <dbReference type="RuleBase" id="RU000461"/>
    </source>
</evidence>
<keyword evidence="2" id="KW-0503">Monooxygenase</keyword>
<dbReference type="GO" id="GO:0005506">
    <property type="term" value="F:iron ion binding"/>
    <property type="evidence" value="ECO:0007669"/>
    <property type="project" value="InterPro"/>
</dbReference>
<evidence type="ECO:0000313" key="3">
    <source>
        <dbReference type="EMBL" id="SDX39317.1"/>
    </source>
</evidence>
<organism evidence="3 4">
    <name type="scientific">Saccharopolyspora shandongensis</name>
    <dbReference type="NCBI Taxonomy" id="418495"/>
    <lineage>
        <taxon>Bacteria</taxon>
        <taxon>Bacillati</taxon>
        <taxon>Actinomycetota</taxon>
        <taxon>Actinomycetes</taxon>
        <taxon>Pseudonocardiales</taxon>
        <taxon>Pseudonocardiaceae</taxon>
        <taxon>Saccharopolyspora</taxon>
    </lineage>
</organism>
<reference evidence="4" key="1">
    <citation type="submission" date="2016-10" db="EMBL/GenBank/DDBJ databases">
        <authorList>
            <person name="Varghese N."/>
            <person name="Submissions S."/>
        </authorList>
    </citation>
    <scope>NUCLEOTIDE SEQUENCE [LARGE SCALE GENOMIC DNA]</scope>
    <source>
        <strain evidence="4">CGMCC 4.3530</strain>
    </source>
</reference>
<dbReference type="SUPFAM" id="SSF48264">
    <property type="entry name" value="Cytochrome P450"/>
    <property type="match status" value="1"/>
</dbReference>
<dbReference type="PANTHER" id="PTHR46696">
    <property type="entry name" value="P450, PUTATIVE (EUROFUNG)-RELATED"/>
    <property type="match status" value="1"/>
</dbReference>
<dbReference type="OrthoDB" id="5241086at2"/>
<dbReference type="Gene3D" id="1.10.630.10">
    <property type="entry name" value="Cytochrome P450"/>
    <property type="match status" value="1"/>
</dbReference>